<name>A0AA40A8M6_9PEZI</name>
<feature type="region of interest" description="Disordered" evidence="1">
    <location>
        <begin position="66"/>
        <end position="102"/>
    </location>
</feature>
<gene>
    <name evidence="2" type="ORF">B0H67DRAFT_285869</name>
</gene>
<dbReference type="AlphaFoldDB" id="A0AA40A8M6"/>
<organism evidence="2 3">
    <name type="scientific">Lasiosphaeris hirsuta</name>
    <dbReference type="NCBI Taxonomy" id="260670"/>
    <lineage>
        <taxon>Eukaryota</taxon>
        <taxon>Fungi</taxon>
        <taxon>Dikarya</taxon>
        <taxon>Ascomycota</taxon>
        <taxon>Pezizomycotina</taxon>
        <taxon>Sordariomycetes</taxon>
        <taxon>Sordariomycetidae</taxon>
        <taxon>Sordariales</taxon>
        <taxon>Lasiosphaeriaceae</taxon>
        <taxon>Lasiosphaeris</taxon>
    </lineage>
</organism>
<keyword evidence="3" id="KW-1185">Reference proteome</keyword>
<protein>
    <submittedName>
        <fullName evidence="2">Uncharacterized protein</fullName>
    </submittedName>
</protein>
<sequence length="227" mass="24671">MGAPQTLDRPDLLEALPLVYHLSTTSSVLESAANGAAPGCGWGMLYPRSVRKIPQFRIQHFLPLSPSAESNSRSQGTVRVQSLPDGSSPCSAQPPMTHHTPAPLAISSLQQDPWDGLGIRMKNSLGPQRPPAKVCRLFLYGQTRLHPVTLYLARHSRSIPRHRSSSIAPTRLDADAADAQHAPSSPAHYHSSLRQLIAATAVDHAEPTTQPTRRISHFTFHIPQTGT</sequence>
<feature type="compositionally biased region" description="Polar residues" evidence="1">
    <location>
        <begin position="67"/>
        <end position="91"/>
    </location>
</feature>
<reference evidence="2" key="1">
    <citation type="submission" date="2023-06" db="EMBL/GenBank/DDBJ databases">
        <title>Genome-scale phylogeny and comparative genomics of the fungal order Sordariales.</title>
        <authorList>
            <consortium name="Lawrence Berkeley National Laboratory"/>
            <person name="Hensen N."/>
            <person name="Bonometti L."/>
            <person name="Westerberg I."/>
            <person name="Brannstrom I.O."/>
            <person name="Guillou S."/>
            <person name="Cros-Aarteil S."/>
            <person name="Calhoun S."/>
            <person name="Haridas S."/>
            <person name="Kuo A."/>
            <person name="Mondo S."/>
            <person name="Pangilinan J."/>
            <person name="Riley R."/>
            <person name="Labutti K."/>
            <person name="Andreopoulos B."/>
            <person name="Lipzen A."/>
            <person name="Chen C."/>
            <person name="Yanf M."/>
            <person name="Daum C."/>
            <person name="Ng V."/>
            <person name="Clum A."/>
            <person name="Steindorff A."/>
            <person name="Ohm R."/>
            <person name="Martin F."/>
            <person name="Silar P."/>
            <person name="Natvig D."/>
            <person name="Lalanne C."/>
            <person name="Gautier V."/>
            <person name="Ament-Velasquez S.L."/>
            <person name="Kruys A."/>
            <person name="Hutchinson M.I."/>
            <person name="Powell A.J."/>
            <person name="Barry K."/>
            <person name="Miller A.N."/>
            <person name="Grigoriev I.V."/>
            <person name="Debuchy R."/>
            <person name="Gladieux P."/>
            <person name="Thoren M.H."/>
            <person name="Johannesson H."/>
        </authorList>
    </citation>
    <scope>NUCLEOTIDE SEQUENCE</scope>
    <source>
        <strain evidence="2">SMH4607-1</strain>
    </source>
</reference>
<dbReference type="EMBL" id="JAUKUA010000005">
    <property type="protein sequence ID" value="KAK0711339.1"/>
    <property type="molecule type" value="Genomic_DNA"/>
</dbReference>
<accession>A0AA40A8M6</accession>
<proteinExistence type="predicted"/>
<evidence type="ECO:0000256" key="1">
    <source>
        <dbReference type="SAM" id="MobiDB-lite"/>
    </source>
</evidence>
<evidence type="ECO:0000313" key="3">
    <source>
        <dbReference type="Proteomes" id="UP001172102"/>
    </source>
</evidence>
<dbReference type="Proteomes" id="UP001172102">
    <property type="component" value="Unassembled WGS sequence"/>
</dbReference>
<evidence type="ECO:0000313" key="2">
    <source>
        <dbReference type="EMBL" id="KAK0711339.1"/>
    </source>
</evidence>
<comment type="caution">
    <text evidence="2">The sequence shown here is derived from an EMBL/GenBank/DDBJ whole genome shotgun (WGS) entry which is preliminary data.</text>
</comment>